<name>A0A9X3YNK2_9GAMM</name>
<accession>A0A9X3YNK2</accession>
<dbReference type="EMBL" id="JAOVZO020000019">
    <property type="protein sequence ID" value="MDC8015034.1"/>
    <property type="molecule type" value="Genomic_DNA"/>
</dbReference>
<keyword evidence="2" id="KW-1185">Reference proteome</keyword>
<evidence type="ECO:0000313" key="2">
    <source>
        <dbReference type="Proteomes" id="UP001139971"/>
    </source>
</evidence>
<evidence type="ECO:0000313" key="1">
    <source>
        <dbReference type="EMBL" id="MDC8015034.1"/>
    </source>
</evidence>
<proteinExistence type="predicted"/>
<organism evidence="1 2">
    <name type="scientific">Tahibacter soli</name>
    <dbReference type="NCBI Taxonomy" id="2983605"/>
    <lineage>
        <taxon>Bacteria</taxon>
        <taxon>Pseudomonadati</taxon>
        <taxon>Pseudomonadota</taxon>
        <taxon>Gammaproteobacteria</taxon>
        <taxon>Lysobacterales</taxon>
        <taxon>Rhodanobacteraceae</taxon>
        <taxon>Tahibacter</taxon>
    </lineage>
</organism>
<dbReference type="RefSeq" id="WP_263542293.1">
    <property type="nucleotide sequence ID" value="NZ_JAOVZO020000019.1"/>
</dbReference>
<protein>
    <submittedName>
        <fullName evidence="1">Transposase</fullName>
    </submittedName>
</protein>
<gene>
    <name evidence="1" type="ORF">OD750_021020</name>
</gene>
<sequence>MPLVIPTDETQRIELDELVEHLFEAKIDVGDHAALASVAPLLRRLANNRAFLVDSVVDELKASDTLQDGNNYSPQVFILYPPQRRGQMFFMRACFWPSAQEQLLKVSGEDPFFYYKPHDHNFNFLTVGYLGPGYWSNYYEYDYESVVGYPGEEVDLRFIEKSRLHEGKVMLYRACVDVHDQLPADAFSVSLNIMENTLRAQHFDQYSFNVGTKRVKKIINRIGAPALFDAVSYLGDDGDRALVAEIGRKHASNRIRYCALQSLSNAAPTIEASLDVLRGVSESAPALIRAWAGERARRLEAAAKAAA</sequence>
<dbReference type="Proteomes" id="UP001139971">
    <property type="component" value="Unassembled WGS sequence"/>
</dbReference>
<reference evidence="1" key="1">
    <citation type="submission" date="2023-02" db="EMBL/GenBank/DDBJ databases">
        <title>Tahibacter soli sp. nov. isolated from soil.</title>
        <authorList>
            <person name="Baek J.H."/>
            <person name="Lee J.K."/>
            <person name="Choi D.G."/>
            <person name="Jeon C.O."/>
        </authorList>
    </citation>
    <scope>NUCLEOTIDE SEQUENCE</scope>
    <source>
        <strain evidence="1">BL</strain>
    </source>
</reference>
<comment type="caution">
    <text evidence="1">The sequence shown here is derived from an EMBL/GenBank/DDBJ whole genome shotgun (WGS) entry which is preliminary data.</text>
</comment>
<dbReference type="AlphaFoldDB" id="A0A9X3YNK2"/>